<dbReference type="PANTHER" id="PTHR43806">
    <property type="entry name" value="PEPTIDASE S8"/>
    <property type="match status" value="1"/>
</dbReference>
<evidence type="ECO:0000256" key="8">
    <source>
        <dbReference type="PROSITE-ProRule" id="PRU01240"/>
    </source>
</evidence>
<dbReference type="Gene3D" id="3.40.50.200">
    <property type="entry name" value="Peptidase S8/S53 domain"/>
    <property type="match status" value="2"/>
</dbReference>
<dbReference type="Gene3D" id="2.60.40.10">
    <property type="entry name" value="Immunoglobulins"/>
    <property type="match status" value="2"/>
</dbReference>
<dbReference type="GO" id="GO:0005975">
    <property type="term" value="P:carbohydrate metabolic process"/>
    <property type="evidence" value="ECO:0007669"/>
    <property type="project" value="UniProtKB-ARBA"/>
</dbReference>
<evidence type="ECO:0000256" key="9">
    <source>
        <dbReference type="RuleBase" id="RU003355"/>
    </source>
</evidence>
<dbReference type="InterPro" id="IPR034213">
    <property type="entry name" value="S8_Vpr-like"/>
</dbReference>
<sequence length="1399" mass="139125">MTRRSLRASLTVLALAATTALGAGGVASAAGPGAASPPLPLDPGLAAGAGDPIASDDVLAGTEGKVSSALADADGTVTAFVQLDAPSGLDVAEDGGDAAAVQAATAQVEQVAEAVVPAESDPAARTAAVAPERIATLSNLVAGALVTGDAAQVRDLAASDDVVAVYRVTTKTADNSSTDAFTRALQVWQDTGQTGEGVRIGVIDTGLDYTHADFGGPGTVEAYQQAYGEDGTQPVPEGLYDPAKYLGGYDFAGPLYDADPASELPGATLTPTPDANPIDSLYTSDNSGHGTHVAGTAAGYGVQADGTTFTGDYASLTDLSDWQVGPGSAPGAGLYALKVFGDIGGSTDLTGLALDWAADPDGDGDFGDHLDVINLSLGASATPSDDPDNLLIDRLSDLGTLAVLSAGNSSDITDVAGSPGSAASGLTVANSVGSPQTYDGVEVTEAPDPAAVGTWAAQNSISYAGTEDVTAPVVYLGDGVDGCTPLTDRAAEITGNIVYLWWDDDDATRACGSVARWNNAEAAGAAGVLIGTESTVFAAGISGNATIPGAQLTASSTDALLPAIQAGGVVAHIGPSLAASVVSDEIGDALNPGSSRGAHGSLGIIKPDVAAPGTLIFSAASGTGAAAQSLSGTSMASPHVAGIAALVRATQPGWTPAQVKAAVMNTATHDVWTGAHQSGTAFGPQRVGSGRVDARAAVADAVLAYGSEDPDQVSVTFGVVDVGAETVTLKKTVTVQNTGTEAVTYGTAFAAATTTGGATITTSPATLTVPAGQQGLVTLTLTADPATLEREIDPTQATTQGGVPREYVASLSGRLVLTSGDAELRVPVQAAPRLVSELTADPVSFADAGSDTAALTLSGRGVDTGGWTSLVAPLTLGATSPKLEDVPGFVTSESAVASGDLRWVGWTSTAPQQAAAGGDPADGYLGVGIAVDGDWATLGQAVLPVVDWDVDRDGTPDAQTVVQKLSDAADVTVAATFDYDTRDVLDIQAVNGAFGDVDTTVFDNSVLVAPVGIAALGLEPGATPAVTVWTRSDYAADPSGRVDATEPFPVDPFDPPFWFDGGVTDALWFAASDATELAVHRSTTSATPADQLLVLHSHNADPTTRAQVLDVAVPEAVATTTTLKVTGPARVGKDLTLTATVSPAEATGTVSFRADGTEVATAPVAGGTATATVRLGGGSHALTAVFTPDTAAFGGSESAPVAVDVKKAGSTTKVTLSQNSGRYGSEVGATVTVTGQGAVPAGTVEIRERGTVLATGELAAGEGNQATATIALPRDLKSGSHTLTAVYTGSADVDGSQSQRSYRVLATVPTISLDTPSWSVPRGAAPAVTVTVAGPEGAPVAGGKVTVLAGIRPVATVALTDGTATVTLPAVNRTTTVTALYTGDGGYTPTLTIGVLTVR</sequence>
<protein>
    <submittedName>
        <fullName evidence="14">Peptidase S8</fullName>
    </submittedName>
</protein>
<feature type="domain" description="PA" evidence="12">
    <location>
        <begin position="469"/>
        <end position="559"/>
    </location>
</feature>
<feature type="signal peptide" evidence="10">
    <location>
        <begin position="1"/>
        <end position="29"/>
    </location>
</feature>
<dbReference type="PROSITE" id="PS00136">
    <property type="entry name" value="SUBTILASE_ASP"/>
    <property type="match status" value="1"/>
</dbReference>
<keyword evidence="5 8" id="KW-0378">Hydrolase</keyword>
<feature type="active site" description="Charge relay system" evidence="7 8">
    <location>
        <position position="634"/>
    </location>
</feature>
<dbReference type="SUPFAM" id="SSF52743">
    <property type="entry name" value="Subtilisin-like"/>
    <property type="match status" value="1"/>
</dbReference>
<dbReference type="PANTHER" id="PTHR43806:SF11">
    <property type="entry name" value="CEREVISIN-RELATED"/>
    <property type="match status" value="1"/>
</dbReference>
<dbReference type="InterPro" id="IPR013783">
    <property type="entry name" value="Ig-like_fold"/>
</dbReference>
<dbReference type="RefSeq" id="WP_154730720.1">
    <property type="nucleotide sequence ID" value="NZ_SZYE01000185.1"/>
</dbReference>
<evidence type="ECO:0000256" key="10">
    <source>
        <dbReference type="SAM" id="SignalP"/>
    </source>
</evidence>
<dbReference type="PRINTS" id="PR00723">
    <property type="entry name" value="SUBTILISIN"/>
</dbReference>
<evidence type="ECO:0000256" key="2">
    <source>
        <dbReference type="ARBA" id="ARBA00022512"/>
    </source>
</evidence>
<dbReference type="InterPro" id="IPR050131">
    <property type="entry name" value="Peptidase_S8_subtilisin-like"/>
</dbReference>
<feature type="active site" description="Charge relay system" evidence="7 8">
    <location>
        <position position="289"/>
    </location>
</feature>
<dbReference type="InterPro" id="IPR003137">
    <property type="entry name" value="PA_domain"/>
</dbReference>
<dbReference type="InterPro" id="IPR023828">
    <property type="entry name" value="Peptidase_S8_Ser-AS"/>
</dbReference>
<dbReference type="InterPro" id="IPR000209">
    <property type="entry name" value="Peptidase_S8/S53_dom"/>
</dbReference>
<keyword evidence="2" id="KW-0964">Secreted</keyword>
<dbReference type="PROSITE" id="PS51892">
    <property type="entry name" value="SUBTILASE"/>
    <property type="match status" value="1"/>
</dbReference>
<evidence type="ECO:0000256" key="4">
    <source>
        <dbReference type="ARBA" id="ARBA00022729"/>
    </source>
</evidence>
<evidence type="ECO:0000256" key="6">
    <source>
        <dbReference type="ARBA" id="ARBA00022825"/>
    </source>
</evidence>
<dbReference type="EMBL" id="SZYE01000185">
    <property type="protein sequence ID" value="TKR22444.1"/>
    <property type="molecule type" value="Genomic_DNA"/>
</dbReference>
<evidence type="ECO:0000256" key="1">
    <source>
        <dbReference type="ARBA" id="ARBA00011073"/>
    </source>
</evidence>
<feature type="domain" description="Bacterial Ig-like" evidence="13">
    <location>
        <begin position="1214"/>
        <end position="1300"/>
    </location>
</feature>
<evidence type="ECO:0000256" key="5">
    <source>
        <dbReference type="ARBA" id="ARBA00022801"/>
    </source>
</evidence>
<evidence type="ECO:0000256" key="3">
    <source>
        <dbReference type="ARBA" id="ARBA00022670"/>
    </source>
</evidence>
<evidence type="ECO:0000259" key="11">
    <source>
        <dbReference type="Pfam" id="PF00082"/>
    </source>
</evidence>
<reference evidence="14 15" key="1">
    <citation type="submission" date="2019-05" db="EMBL/GenBank/DDBJ databases">
        <title>Genome sequence of Cellulomonas hominis strain CS1.</title>
        <authorList>
            <person name="Belmont J."/>
            <person name="Maclea K.S."/>
        </authorList>
    </citation>
    <scope>NUCLEOTIDE SEQUENCE [LARGE SCALE GENOMIC DNA]</scope>
    <source>
        <strain evidence="14 15">CS1</strain>
    </source>
</reference>
<evidence type="ECO:0000313" key="14">
    <source>
        <dbReference type="EMBL" id="TKR22444.1"/>
    </source>
</evidence>
<dbReference type="PROSITE" id="PS00138">
    <property type="entry name" value="SUBTILASE_SER"/>
    <property type="match status" value="1"/>
</dbReference>
<dbReference type="GO" id="GO:0006508">
    <property type="term" value="P:proteolysis"/>
    <property type="evidence" value="ECO:0007669"/>
    <property type="project" value="UniProtKB-KW"/>
</dbReference>
<evidence type="ECO:0000259" key="13">
    <source>
        <dbReference type="Pfam" id="PF16640"/>
    </source>
</evidence>
<dbReference type="CDD" id="cd07474">
    <property type="entry name" value="Peptidases_S8_subtilisin_Vpr-like"/>
    <property type="match status" value="1"/>
</dbReference>
<name>A0A7Z8NP12_9CELL</name>
<dbReference type="Pfam" id="PF02225">
    <property type="entry name" value="PA"/>
    <property type="match status" value="1"/>
</dbReference>
<organism evidence="14 15">
    <name type="scientific">Cellulomonas hominis</name>
    <dbReference type="NCBI Taxonomy" id="156981"/>
    <lineage>
        <taxon>Bacteria</taxon>
        <taxon>Bacillati</taxon>
        <taxon>Actinomycetota</taxon>
        <taxon>Actinomycetes</taxon>
        <taxon>Micrococcales</taxon>
        <taxon>Cellulomonadaceae</taxon>
        <taxon>Cellulomonas</taxon>
    </lineage>
</organism>
<keyword evidence="2" id="KW-0134">Cell wall</keyword>
<dbReference type="Proteomes" id="UP000308121">
    <property type="component" value="Unassembled WGS sequence"/>
</dbReference>
<keyword evidence="4 10" id="KW-0732">Signal</keyword>
<dbReference type="InterPro" id="IPR022398">
    <property type="entry name" value="Peptidase_S8_His-AS"/>
</dbReference>
<dbReference type="Pfam" id="PF00082">
    <property type="entry name" value="Peptidase_S8"/>
    <property type="match status" value="1"/>
</dbReference>
<comment type="caution">
    <text evidence="14">The sequence shown here is derived from an EMBL/GenBank/DDBJ whole genome shotgun (WGS) entry which is preliminary data.</text>
</comment>
<feature type="chain" id="PRO_5030554503" evidence="10">
    <location>
        <begin position="30"/>
        <end position="1399"/>
    </location>
</feature>
<feature type="domain" description="Bacterial Ig-like" evidence="13">
    <location>
        <begin position="1126"/>
        <end position="1205"/>
    </location>
</feature>
<feature type="active site" description="Charge relay system" evidence="7 8">
    <location>
        <position position="204"/>
    </location>
</feature>
<dbReference type="GO" id="GO:0004252">
    <property type="term" value="F:serine-type endopeptidase activity"/>
    <property type="evidence" value="ECO:0007669"/>
    <property type="project" value="UniProtKB-UniRule"/>
</dbReference>
<accession>A0A7Z8NP12</accession>
<evidence type="ECO:0000256" key="7">
    <source>
        <dbReference type="PIRSR" id="PIRSR615500-1"/>
    </source>
</evidence>
<feature type="domain" description="Peptidase S8/S53" evidence="11">
    <location>
        <begin position="195"/>
        <end position="670"/>
    </location>
</feature>
<keyword evidence="6 8" id="KW-0720">Serine protease</keyword>
<evidence type="ECO:0000259" key="12">
    <source>
        <dbReference type="Pfam" id="PF02225"/>
    </source>
</evidence>
<comment type="similarity">
    <text evidence="1 8 9">Belongs to the peptidase S8 family.</text>
</comment>
<gene>
    <name evidence="14" type="ORF">FA014_16415</name>
</gene>
<dbReference type="Pfam" id="PF16640">
    <property type="entry name" value="Big_3_5"/>
    <property type="match status" value="2"/>
</dbReference>
<dbReference type="PROSITE" id="PS00137">
    <property type="entry name" value="SUBTILASE_HIS"/>
    <property type="match status" value="1"/>
</dbReference>
<dbReference type="OrthoDB" id="9813435at2"/>
<dbReference type="InterPro" id="IPR015500">
    <property type="entry name" value="Peptidase_S8_subtilisin-rel"/>
</dbReference>
<evidence type="ECO:0000313" key="15">
    <source>
        <dbReference type="Proteomes" id="UP000308121"/>
    </source>
</evidence>
<proteinExistence type="inferred from homology"/>
<dbReference type="InterPro" id="IPR023827">
    <property type="entry name" value="Peptidase_S8_Asp-AS"/>
</dbReference>
<dbReference type="InterPro" id="IPR032109">
    <property type="entry name" value="Big_3_5"/>
</dbReference>
<keyword evidence="3 8" id="KW-0645">Protease</keyword>
<dbReference type="InterPro" id="IPR036852">
    <property type="entry name" value="Peptidase_S8/S53_dom_sf"/>
</dbReference>